<dbReference type="STRING" id="1123291.SAMN04490355_101218"/>
<dbReference type="AlphaFoldDB" id="A0A1I4JFE8"/>
<accession>A0A1I4JFE8</accession>
<evidence type="ECO:0000313" key="2">
    <source>
        <dbReference type="Proteomes" id="UP000199520"/>
    </source>
</evidence>
<proteinExistence type="predicted"/>
<name>A0A1I4JFE8_9FIRM</name>
<keyword evidence="2" id="KW-1185">Reference proteome</keyword>
<dbReference type="Proteomes" id="UP000199520">
    <property type="component" value="Unassembled WGS sequence"/>
</dbReference>
<dbReference type="EMBL" id="FOTS01000012">
    <property type="protein sequence ID" value="SFL64856.1"/>
    <property type="molecule type" value="Genomic_DNA"/>
</dbReference>
<evidence type="ECO:0000313" key="1">
    <source>
        <dbReference type="EMBL" id="SFL64856.1"/>
    </source>
</evidence>
<organism evidence="1 2">
    <name type="scientific">Pelosinus propionicus DSM 13327</name>
    <dbReference type="NCBI Taxonomy" id="1123291"/>
    <lineage>
        <taxon>Bacteria</taxon>
        <taxon>Bacillati</taxon>
        <taxon>Bacillota</taxon>
        <taxon>Negativicutes</taxon>
        <taxon>Selenomonadales</taxon>
        <taxon>Sporomusaceae</taxon>
        <taxon>Pelosinus</taxon>
    </lineage>
</organism>
<protein>
    <submittedName>
        <fullName evidence="1">Uncharacterized protein</fullName>
    </submittedName>
</protein>
<dbReference type="SUPFAM" id="SSF56935">
    <property type="entry name" value="Porins"/>
    <property type="match status" value="1"/>
</dbReference>
<gene>
    <name evidence="1" type="ORF">SAMN04490355_101218</name>
</gene>
<reference evidence="2" key="1">
    <citation type="submission" date="2016-10" db="EMBL/GenBank/DDBJ databases">
        <authorList>
            <person name="Varghese N."/>
            <person name="Submissions S."/>
        </authorList>
    </citation>
    <scope>NUCLEOTIDE SEQUENCE [LARGE SCALE GENOMIC DNA]</scope>
    <source>
        <strain evidence="2">DSM 13327</strain>
    </source>
</reference>
<sequence>MKKNLILCFAMTAIIGTSTGYPFGGEWMGNVAYAASNQLDNVSTANSEKFKVDFAYEMSQITSTIVSSQNTNVESFKSEFAYATAKVTAKVMQFIPDSQKKDFSYEMAQITTKIINDPNLNVEKAKVEFAYKTAQLTSKIIASTEPITVGNTTATATTNTTTLLRNNADIEQKLVGKANTISASPKPMIQTSDVTPETYTSLLNELKHVGDHRSNLDNKINIDGEIRYHYALNSGLGQIGKDSSGFRARLAIDTEFNKDWRVYGGLEGKKNIVNYDNGFEFSRLYIAGKLGQSMVKAGSFGYLMAEGNIYDSDYDGVRADFGRPIKYTVSYGSTNDTQKTYIATALYNDFDYNLEAGVYRNQLNDSSNSRNTIRTLGGNYNFSNFSLGAMVLNSSLKDTKGNRNGYVFSFNYGDLKTWRPGTYGVFAKYYNQPQYTYISHGMNGSGSKMGGFRGYGIGMSYTVAENFVAGIEYYSLADKINGDKGDTWWSQLTQYF</sequence>